<keyword evidence="4" id="KW-1003">Cell membrane</keyword>
<feature type="transmembrane region" description="Helical" evidence="10">
    <location>
        <begin position="385"/>
        <end position="407"/>
    </location>
</feature>
<accession>A0ABN1LCH0</accession>
<keyword evidence="8 10" id="KW-0472">Membrane</keyword>
<protein>
    <recommendedName>
        <fullName evidence="9">Multidrug-efflux transporter</fullName>
    </recommendedName>
</protein>
<dbReference type="Pfam" id="PF01554">
    <property type="entry name" value="MatE"/>
    <property type="match status" value="2"/>
</dbReference>
<evidence type="ECO:0000313" key="11">
    <source>
        <dbReference type="EMBL" id="GAA0852521.1"/>
    </source>
</evidence>
<evidence type="ECO:0000313" key="12">
    <source>
        <dbReference type="Proteomes" id="UP001500359"/>
    </source>
</evidence>
<evidence type="ECO:0000256" key="2">
    <source>
        <dbReference type="ARBA" id="ARBA00022448"/>
    </source>
</evidence>
<dbReference type="EMBL" id="BAAAFD010000001">
    <property type="protein sequence ID" value="GAA0852521.1"/>
    <property type="molecule type" value="Genomic_DNA"/>
</dbReference>
<keyword evidence="5 10" id="KW-0812">Transmembrane</keyword>
<comment type="subcellular location">
    <subcellularLocation>
        <location evidence="1">Cell inner membrane</location>
        <topology evidence="1">Multi-pass membrane protein</topology>
    </subcellularLocation>
</comment>
<keyword evidence="12" id="KW-1185">Reference proteome</keyword>
<feature type="transmembrane region" description="Helical" evidence="10">
    <location>
        <begin position="93"/>
        <end position="113"/>
    </location>
</feature>
<keyword evidence="6 10" id="KW-1133">Transmembrane helix</keyword>
<gene>
    <name evidence="11" type="ORF">GCM10009114_02740</name>
</gene>
<feature type="transmembrane region" description="Helical" evidence="10">
    <location>
        <begin position="158"/>
        <end position="180"/>
    </location>
</feature>
<evidence type="ECO:0000256" key="10">
    <source>
        <dbReference type="SAM" id="Phobius"/>
    </source>
</evidence>
<feature type="transmembrane region" description="Helical" evidence="10">
    <location>
        <begin position="282"/>
        <end position="300"/>
    </location>
</feature>
<feature type="transmembrane region" description="Helical" evidence="10">
    <location>
        <begin position="45"/>
        <end position="72"/>
    </location>
</feature>
<keyword evidence="3" id="KW-0050">Antiport</keyword>
<dbReference type="NCBIfam" id="TIGR00797">
    <property type="entry name" value="matE"/>
    <property type="match status" value="1"/>
</dbReference>
<evidence type="ECO:0000256" key="7">
    <source>
        <dbReference type="ARBA" id="ARBA00023065"/>
    </source>
</evidence>
<dbReference type="PIRSF" id="PIRSF006603">
    <property type="entry name" value="DinF"/>
    <property type="match status" value="1"/>
</dbReference>
<feature type="transmembrane region" description="Helical" evidence="10">
    <location>
        <begin position="186"/>
        <end position="213"/>
    </location>
</feature>
<comment type="caution">
    <text evidence="11">The sequence shown here is derived from an EMBL/GenBank/DDBJ whole genome shotgun (WGS) entry which is preliminary data.</text>
</comment>
<feature type="transmembrane region" description="Helical" evidence="10">
    <location>
        <begin position="125"/>
        <end position="146"/>
    </location>
</feature>
<evidence type="ECO:0000256" key="8">
    <source>
        <dbReference type="ARBA" id="ARBA00023136"/>
    </source>
</evidence>
<dbReference type="RefSeq" id="WP_343855849.1">
    <property type="nucleotide sequence ID" value="NZ_BAAAFD010000001.1"/>
</dbReference>
<organism evidence="11 12">
    <name type="scientific">Aliiglaciecola litoralis</name>
    <dbReference type="NCBI Taxonomy" id="582857"/>
    <lineage>
        <taxon>Bacteria</taxon>
        <taxon>Pseudomonadati</taxon>
        <taxon>Pseudomonadota</taxon>
        <taxon>Gammaproteobacteria</taxon>
        <taxon>Alteromonadales</taxon>
        <taxon>Alteromonadaceae</taxon>
        <taxon>Aliiglaciecola</taxon>
    </lineage>
</organism>
<dbReference type="PANTHER" id="PTHR43298:SF2">
    <property type="entry name" value="FMN_FAD EXPORTER YEEO-RELATED"/>
    <property type="match status" value="1"/>
</dbReference>
<evidence type="ECO:0000256" key="4">
    <source>
        <dbReference type="ARBA" id="ARBA00022475"/>
    </source>
</evidence>
<evidence type="ECO:0000256" key="6">
    <source>
        <dbReference type="ARBA" id="ARBA00022989"/>
    </source>
</evidence>
<evidence type="ECO:0000256" key="3">
    <source>
        <dbReference type="ARBA" id="ARBA00022449"/>
    </source>
</evidence>
<dbReference type="InterPro" id="IPR002528">
    <property type="entry name" value="MATE_fam"/>
</dbReference>
<dbReference type="InterPro" id="IPR050222">
    <property type="entry name" value="MATE_MdtK"/>
</dbReference>
<name>A0ABN1LCH0_9ALTE</name>
<evidence type="ECO:0000256" key="1">
    <source>
        <dbReference type="ARBA" id="ARBA00004429"/>
    </source>
</evidence>
<feature type="transmembrane region" description="Helical" evidence="10">
    <location>
        <begin position="312"/>
        <end position="334"/>
    </location>
</feature>
<sequence length="447" mass="47954">MTLFKIELKNLVRLAWPLLIAQVTQTLMGVSDTIMAGRFSAVDMAAVAIGFSITFPLLSFIQGLAMAIPPIVSNYDGAGKTAKISEATQQAAYLILPCTIMVVLVSLFVPYWFSLIDMEESLRKITVDYVLFILYSSPAFAAYQVLRNYCEGLGKTKPTMVIMGVGLLVNIPANYLLIYGKLGLPAMGGVGCGVATALVYIAMMIATALYVHLSPTLRKYGLFTQLFSPQLKQIMVIAKLGTPIALTILFEVTLFGVVALLLSPLGAFTVAAHQIALNFSSLMFMFPLSLGMATSIRVGYFLGREDLAGAKVATLTAIALGLCIAVITAGLTIFGSTHITELYTTDPVVRDLAISLMTLAAMFQLSDSVQAISAGALRGYKDTNAMFIITFLAYWGVGLPTGVILALTDWIVSPLGAPGFWIGFICGLTSAAVMLGLRLRFIQQRLA</sequence>
<feature type="transmembrane region" description="Helical" evidence="10">
    <location>
        <begin position="419"/>
        <end position="437"/>
    </location>
</feature>
<evidence type="ECO:0000256" key="5">
    <source>
        <dbReference type="ARBA" id="ARBA00022692"/>
    </source>
</evidence>
<proteinExistence type="predicted"/>
<keyword evidence="2" id="KW-0813">Transport</keyword>
<evidence type="ECO:0000256" key="9">
    <source>
        <dbReference type="ARBA" id="ARBA00031636"/>
    </source>
</evidence>
<keyword evidence="7" id="KW-0406">Ion transport</keyword>
<reference evidence="11 12" key="1">
    <citation type="journal article" date="2019" name="Int. J. Syst. Evol. Microbiol.">
        <title>The Global Catalogue of Microorganisms (GCM) 10K type strain sequencing project: providing services to taxonomists for standard genome sequencing and annotation.</title>
        <authorList>
            <consortium name="The Broad Institute Genomics Platform"/>
            <consortium name="The Broad Institute Genome Sequencing Center for Infectious Disease"/>
            <person name="Wu L."/>
            <person name="Ma J."/>
        </authorList>
    </citation>
    <scope>NUCLEOTIDE SEQUENCE [LARGE SCALE GENOMIC DNA]</scope>
    <source>
        <strain evidence="11 12">JCM 15896</strain>
    </source>
</reference>
<dbReference type="InterPro" id="IPR048279">
    <property type="entry name" value="MdtK-like"/>
</dbReference>
<dbReference type="PANTHER" id="PTHR43298">
    <property type="entry name" value="MULTIDRUG RESISTANCE PROTEIN NORM-RELATED"/>
    <property type="match status" value="1"/>
</dbReference>
<feature type="transmembrane region" description="Helical" evidence="10">
    <location>
        <begin position="234"/>
        <end position="262"/>
    </location>
</feature>
<dbReference type="CDD" id="cd13131">
    <property type="entry name" value="MATE_NorM_like"/>
    <property type="match status" value="1"/>
</dbReference>
<dbReference type="Proteomes" id="UP001500359">
    <property type="component" value="Unassembled WGS sequence"/>
</dbReference>